<dbReference type="Proteomes" id="UP000580654">
    <property type="component" value="Unassembled WGS sequence"/>
</dbReference>
<dbReference type="AlphaFoldDB" id="A0A840YIH4"/>
<accession>A0A840YIH4</accession>
<reference evidence="1 2" key="1">
    <citation type="submission" date="2020-08" db="EMBL/GenBank/DDBJ databases">
        <title>Genomic Encyclopedia of Type Strains, Phase IV (KMG-IV): sequencing the most valuable type-strain genomes for metagenomic binning, comparative biology and taxonomic classification.</title>
        <authorList>
            <person name="Goeker M."/>
        </authorList>
    </citation>
    <scope>NUCLEOTIDE SEQUENCE [LARGE SCALE GENOMIC DNA]</scope>
    <source>
        <strain evidence="1 2">DSM 25622</strain>
    </source>
</reference>
<evidence type="ECO:0000313" key="2">
    <source>
        <dbReference type="Proteomes" id="UP000580654"/>
    </source>
</evidence>
<organism evidence="1 2">
    <name type="scientific">Muricoccus pecuniae</name>
    <dbReference type="NCBI Taxonomy" id="693023"/>
    <lineage>
        <taxon>Bacteria</taxon>
        <taxon>Pseudomonadati</taxon>
        <taxon>Pseudomonadota</taxon>
        <taxon>Alphaproteobacteria</taxon>
        <taxon>Acetobacterales</taxon>
        <taxon>Roseomonadaceae</taxon>
        <taxon>Muricoccus</taxon>
    </lineage>
</organism>
<comment type="caution">
    <text evidence="1">The sequence shown here is derived from an EMBL/GenBank/DDBJ whole genome shotgun (WGS) entry which is preliminary data.</text>
</comment>
<sequence>MHASLARALAASCASNRIILRESLTGLAARSSEGVRKRHGSFLADPSLEEVRKVDGERRTIKAGLLRAAVLARLTGHGTSMLASPPPAVTCRVSSAVN</sequence>
<protein>
    <submittedName>
        <fullName evidence="1">Uncharacterized protein</fullName>
    </submittedName>
</protein>
<keyword evidence="2" id="KW-1185">Reference proteome</keyword>
<name>A0A840YIH4_9PROT</name>
<proteinExistence type="predicted"/>
<gene>
    <name evidence="1" type="ORF">FHS87_004398</name>
</gene>
<evidence type="ECO:0000313" key="1">
    <source>
        <dbReference type="EMBL" id="MBB5696327.1"/>
    </source>
</evidence>
<dbReference type="EMBL" id="JACIJD010000037">
    <property type="protein sequence ID" value="MBB5696327.1"/>
    <property type="molecule type" value="Genomic_DNA"/>
</dbReference>